<dbReference type="AlphaFoldDB" id="A0AAD8JIM5"/>
<evidence type="ECO:0000313" key="2">
    <source>
        <dbReference type="EMBL" id="KAK1402940.1"/>
    </source>
</evidence>
<reference evidence="2" key="2">
    <citation type="submission" date="2023-05" db="EMBL/GenBank/DDBJ databases">
        <authorList>
            <person name="Schelkunov M.I."/>
        </authorList>
    </citation>
    <scope>NUCLEOTIDE SEQUENCE</scope>
    <source>
        <strain evidence="2">Hsosn_3</strain>
        <tissue evidence="2">Leaf</tissue>
    </source>
</reference>
<evidence type="ECO:0000256" key="1">
    <source>
        <dbReference type="SAM" id="MobiDB-lite"/>
    </source>
</evidence>
<reference evidence="2" key="1">
    <citation type="submission" date="2023-02" db="EMBL/GenBank/DDBJ databases">
        <title>Genome of toxic invasive species Heracleum sosnowskyi carries increased number of genes despite the absence of recent whole-genome duplications.</title>
        <authorList>
            <person name="Schelkunov M."/>
            <person name="Shtratnikova V."/>
            <person name="Makarenko M."/>
            <person name="Klepikova A."/>
            <person name="Omelchenko D."/>
            <person name="Novikova G."/>
            <person name="Obukhova E."/>
            <person name="Bogdanov V."/>
            <person name="Penin A."/>
            <person name="Logacheva M."/>
        </authorList>
    </citation>
    <scope>NUCLEOTIDE SEQUENCE</scope>
    <source>
        <strain evidence="2">Hsosn_3</strain>
        <tissue evidence="2">Leaf</tissue>
    </source>
</reference>
<comment type="caution">
    <text evidence="2">The sequence shown here is derived from an EMBL/GenBank/DDBJ whole genome shotgun (WGS) entry which is preliminary data.</text>
</comment>
<name>A0AAD8JIM5_9APIA</name>
<gene>
    <name evidence="2" type="ORF">POM88_002545</name>
</gene>
<feature type="region of interest" description="Disordered" evidence="1">
    <location>
        <begin position="1"/>
        <end position="30"/>
    </location>
</feature>
<accession>A0AAD8JIM5</accession>
<keyword evidence="3" id="KW-1185">Reference proteome</keyword>
<evidence type="ECO:0000313" key="3">
    <source>
        <dbReference type="Proteomes" id="UP001237642"/>
    </source>
</evidence>
<proteinExistence type="predicted"/>
<feature type="compositionally biased region" description="Polar residues" evidence="1">
    <location>
        <begin position="1"/>
        <end position="29"/>
    </location>
</feature>
<protein>
    <submittedName>
        <fullName evidence="2">Uncharacterized protein</fullName>
    </submittedName>
</protein>
<dbReference type="Proteomes" id="UP001237642">
    <property type="component" value="Unassembled WGS sequence"/>
</dbReference>
<sequence length="203" mass="23082">MKNARSSQDDSTVELSPTDQPPSLRTQMEINRKKDVIATMQARPPKKGKIILHPQDTVGELIGTQEAARWTSQPKLDYFHASFALPDQFYRMMSTILDEVRQMVHSLPMREVKQSVLDQELRNLATAAFPEPNQQSLQSHYIRIAGGLLPLILKDNNKVIVEEEVLSDKAMEVHKDAEVDKAVEVDRTMDNDEDLETEKYPVA</sequence>
<organism evidence="2 3">
    <name type="scientific">Heracleum sosnowskyi</name>
    <dbReference type="NCBI Taxonomy" id="360622"/>
    <lineage>
        <taxon>Eukaryota</taxon>
        <taxon>Viridiplantae</taxon>
        <taxon>Streptophyta</taxon>
        <taxon>Embryophyta</taxon>
        <taxon>Tracheophyta</taxon>
        <taxon>Spermatophyta</taxon>
        <taxon>Magnoliopsida</taxon>
        <taxon>eudicotyledons</taxon>
        <taxon>Gunneridae</taxon>
        <taxon>Pentapetalae</taxon>
        <taxon>asterids</taxon>
        <taxon>campanulids</taxon>
        <taxon>Apiales</taxon>
        <taxon>Apiaceae</taxon>
        <taxon>Apioideae</taxon>
        <taxon>apioid superclade</taxon>
        <taxon>Tordylieae</taxon>
        <taxon>Tordyliinae</taxon>
        <taxon>Heracleum</taxon>
    </lineage>
</organism>
<dbReference type="EMBL" id="JAUIZM010000001">
    <property type="protein sequence ID" value="KAK1402940.1"/>
    <property type="molecule type" value="Genomic_DNA"/>
</dbReference>